<protein>
    <submittedName>
        <fullName evidence="1">Uncharacterized protein</fullName>
    </submittedName>
</protein>
<proteinExistence type="predicted"/>
<dbReference type="EMBL" id="JARKNE010000001">
    <property type="protein sequence ID" value="KAK5845693.1"/>
    <property type="molecule type" value="Genomic_DNA"/>
</dbReference>
<organism evidence="1 2">
    <name type="scientific">Gossypium arboreum</name>
    <name type="common">Tree cotton</name>
    <name type="synonym">Gossypium nanking</name>
    <dbReference type="NCBI Taxonomy" id="29729"/>
    <lineage>
        <taxon>Eukaryota</taxon>
        <taxon>Viridiplantae</taxon>
        <taxon>Streptophyta</taxon>
        <taxon>Embryophyta</taxon>
        <taxon>Tracheophyta</taxon>
        <taxon>Spermatophyta</taxon>
        <taxon>Magnoliopsida</taxon>
        <taxon>eudicotyledons</taxon>
        <taxon>Gunneridae</taxon>
        <taxon>Pentapetalae</taxon>
        <taxon>rosids</taxon>
        <taxon>malvids</taxon>
        <taxon>Malvales</taxon>
        <taxon>Malvaceae</taxon>
        <taxon>Malvoideae</taxon>
        <taxon>Gossypium</taxon>
    </lineage>
</organism>
<reference evidence="1 2" key="1">
    <citation type="submission" date="2023-03" db="EMBL/GenBank/DDBJ databases">
        <title>WGS of Gossypium arboreum.</title>
        <authorList>
            <person name="Yu D."/>
        </authorList>
    </citation>
    <scope>NUCLEOTIDE SEQUENCE [LARGE SCALE GENOMIC DNA]</scope>
    <source>
        <tissue evidence="1">Leaf</tissue>
    </source>
</reference>
<dbReference type="PANTHER" id="PTHR35317">
    <property type="entry name" value="OS04G0629600 PROTEIN"/>
    <property type="match status" value="1"/>
</dbReference>
<name>A0ABR0R3K3_GOSAR</name>
<comment type="caution">
    <text evidence="1">The sequence shown here is derived from an EMBL/GenBank/DDBJ whole genome shotgun (WGS) entry which is preliminary data.</text>
</comment>
<dbReference type="Proteomes" id="UP001358586">
    <property type="component" value="Chromosome 1"/>
</dbReference>
<sequence>MCPNREWFSTYSSVEGGVVHMGNDSSNLKGCRINIESSSIKVSRGALVLLKGKRTGSLYILEGSTVIGEIGRPSSVTELKSTCLEQRQLGHRREKCMTVSLKRGSLLDTGFEKLGHCVRENQTQGRQTSREVKLREELARGKADNGPWMAVEDTVLAKYARAHGEGNWNLMLQGWLIVEVVNVEIEPAVLRQNPTLAQMKQHSEECAKKHNTVSCLQNDILDMIFTRIVACDTPKQAWDKLEEELQGSQKIIQQQMINLR</sequence>
<dbReference type="PANTHER" id="PTHR35317:SF31">
    <property type="entry name" value="DUF4219 DOMAIN-CONTAINING PROTEIN"/>
    <property type="match status" value="1"/>
</dbReference>
<accession>A0ABR0R3K3</accession>
<evidence type="ECO:0000313" key="1">
    <source>
        <dbReference type="EMBL" id="KAK5845693.1"/>
    </source>
</evidence>
<evidence type="ECO:0000313" key="2">
    <source>
        <dbReference type="Proteomes" id="UP001358586"/>
    </source>
</evidence>
<gene>
    <name evidence="1" type="ORF">PVK06_001901</name>
</gene>
<keyword evidence="2" id="KW-1185">Reference proteome</keyword>